<dbReference type="EMBL" id="CP017707">
    <property type="protein sequence ID" value="AOZ49611.1"/>
    <property type="molecule type" value="Genomic_DNA"/>
</dbReference>
<evidence type="ECO:0000256" key="11">
    <source>
        <dbReference type="ARBA" id="ARBA00023012"/>
    </source>
</evidence>
<dbReference type="InterPro" id="IPR004358">
    <property type="entry name" value="Sig_transdc_His_kin-like_C"/>
</dbReference>
<keyword evidence="5" id="KW-0808">Transferase</keyword>
<protein>
    <recommendedName>
        <fullName evidence="3">histidine kinase</fullName>
        <ecNumber evidence="3">2.7.13.3</ecNumber>
    </recommendedName>
</protein>
<keyword evidence="6 13" id="KW-0812">Transmembrane</keyword>
<dbReference type="InterPro" id="IPR036890">
    <property type="entry name" value="HATPase_C_sf"/>
</dbReference>
<keyword evidence="8" id="KW-0418">Kinase</keyword>
<keyword evidence="4" id="KW-0597">Phosphoprotein</keyword>
<dbReference type="GO" id="GO:0005524">
    <property type="term" value="F:ATP binding"/>
    <property type="evidence" value="ECO:0007669"/>
    <property type="project" value="UniProtKB-KW"/>
</dbReference>
<evidence type="ECO:0000256" key="1">
    <source>
        <dbReference type="ARBA" id="ARBA00000085"/>
    </source>
</evidence>
<dbReference type="CDD" id="cd00082">
    <property type="entry name" value="HisKA"/>
    <property type="match status" value="1"/>
</dbReference>
<feature type="domain" description="Histidine kinase" evidence="14">
    <location>
        <begin position="226"/>
        <end position="434"/>
    </location>
</feature>
<sequence>MSLRLRLLLLIGVSLSLLWCGVGAWTLHDLDRQLRRTLDQRLAMSAQMVAGLMAQLPSPRAGALPSFTGIHAGIACQIVSVRGEVLLRTPGAPEVKASRLPLGYADQQIGAVHWRSYTVEANGLLVTTADRLTERDALLATVRWAAAVPFIAALAGSLIALWFGVRQGLLPLERLRQALSRRAPDALEPVDSRNLPGDLQPLVASLNDLLGKMALALSRERRLTSDAAHELRTPLTAIKTHLQVARITQGHDAQTALARAEDGADRLQNTLSQLLTLARVEGEFDWEDGGVALASEVVDLAARDAAPRQPERIAIGPSPQAQLALPQALAVTALRNLLDNALRYSPPGSLVRLSVWREGACLHFEVADQGPGLSAESMARATQRFWRARQSADGGSGLGLAIVAAIVERFGGRLALRAEEAGGLRVILTLPARD</sequence>
<dbReference type="Pfam" id="PF02518">
    <property type="entry name" value="HATPase_c"/>
    <property type="match status" value="1"/>
</dbReference>
<keyword evidence="9" id="KW-0067">ATP-binding</keyword>
<comment type="catalytic activity">
    <reaction evidence="1">
        <text>ATP + protein L-histidine = ADP + protein N-phospho-L-histidine.</text>
        <dbReference type="EC" id="2.7.13.3"/>
    </reaction>
</comment>
<keyword evidence="10 13" id="KW-1133">Transmembrane helix</keyword>
<dbReference type="STRING" id="1108595.BKX93_06065"/>
<dbReference type="InterPro" id="IPR003661">
    <property type="entry name" value="HisK_dim/P_dom"/>
</dbReference>
<keyword evidence="7" id="KW-0547">Nucleotide-binding</keyword>
<evidence type="ECO:0000259" key="14">
    <source>
        <dbReference type="PROSITE" id="PS50109"/>
    </source>
</evidence>
<dbReference type="Gene3D" id="1.10.287.130">
    <property type="match status" value="1"/>
</dbReference>
<dbReference type="SMART" id="SM00387">
    <property type="entry name" value="HATPase_c"/>
    <property type="match status" value="1"/>
</dbReference>
<dbReference type="PRINTS" id="PR00344">
    <property type="entry name" value="BCTRLSENSOR"/>
</dbReference>
<feature type="transmembrane region" description="Helical" evidence="13">
    <location>
        <begin position="144"/>
        <end position="165"/>
    </location>
</feature>
<dbReference type="Gene3D" id="3.30.565.10">
    <property type="entry name" value="Histidine kinase-like ATPase, C-terminal domain"/>
    <property type="match status" value="1"/>
</dbReference>
<dbReference type="SUPFAM" id="SSF55874">
    <property type="entry name" value="ATPase domain of HSP90 chaperone/DNA topoisomerase II/histidine kinase"/>
    <property type="match status" value="1"/>
</dbReference>
<evidence type="ECO:0000256" key="12">
    <source>
        <dbReference type="ARBA" id="ARBA00023136"/>
    </source>
</evidence>
<dbReference type="GO" id="GO:0005886">
    <property type="term" value="C:plasma membrane"/>
    <property type="evidence" value="ECO:0007669"/>
    <property type="project" value="TreeGrafter"/>
</dbReference>
<evidence type="ECO:0000313" key="15">
    <source>
        <dbReference type="EMBL" id="AOZ49611.1"/>
    </source>
</evidence>
<evidence type="ECO:0000256" key="2">
    <source>
        <dbReference type="ARBA" id="ARBA00004141"/>
    </source>
</evidence>
<dbReference type="Proteomes" id="UP000178776">
    <property type="component" value="Chromosome"/>
</dbReference>
<dbReference type="GO" id="GO:0000155">
    <property type="term" value="F:phosphorelay sensor kinase activity"/>
    <property type="evidence" value="ECO:0007669"/>
    <property type="project" value="InterPro"/>
</dbReference>
<dbReference type="Pfam" id="PF00512">
    <property type="entry name" value="HisKA"/>
    <property type="match status" value="1"/>
</dbReference>
<gene>
    <name evidence="15" type="ORF">BKX93_06065</name>
</gene>
<evidence type="ECO:0000256" key="5">
    <source>
        <dbReference type="ARBA" id="ARBA00022679"/>
    </source>
</evidence>
<evidence type="ECO:0000256" key="10">
    <source>
        <dbReference type="ARBA" id="ARBA00022989"/>
    </source>
</evidence>
<evidence type="ECO:0000256" key="3">
    <source>
        <dbReference type="ARBA" id="ARBA00012438"/>
    </source>
</evidence>
<proteinExistence type="predicted"/>
<evidence type="ECO:0000256" key="7">
    <source>
        <dbReference type="ARBA" id="ARBA00022741"/>
    </source>
</evidence>
<evidence type="ECO:0000256" key="8">
    <source>
        <dbReference type="ARBA" id="ARBA00022777"/>
    </source>
</evidence>
<dbReference type="InterPro" id="IPR005467">
    <property type="entry name" value="His_kinase_dom"/>
</dbReference>
<keyword evidence="12 13" id="KW-0472">Membrane</keyword>
<keyword evidence="11" id="KW-0902">Two-component regulatory system</keyword>
<dbReference type="PANTHER" id="PTHR45436">
    <property type="entry name" value="SENSOR HISTIDINE KINASE YKOH"/>
    <property type="match status" value="1"/>
</dbReference>
<evidence type="ECO:0000256" key="13">
    <source>
        <dbReference type="SAM" id="Phobius"/>
    </source>
</evidence>
<evidence type="ECO:0000313" key="16">
    <source>
        <dbReference type="Proteomes" id="UP000178776"/>
    </source>
</evidence>
<dbReference type="InterPro" id="IPR050428">
    <property type="entry name" value="TCS_sensor_his_kinase"/>
</dbReference>
<evidence type="ECO:0000256" key="9">
    <source>
        <dbReference type="ARBA" id="ARBA00022840"/>
    </source>
</evidence>
<dbReference type="PROSITE" id="PS50109">
    <property type="entry name" value="HIS_KIN"/>
    <property type="match status" value="1"/>
</dbReference>
<dbReference type="EC" id="2.7.13.3" evidence="3"/>
<reference evidence="15 16" key="1">
    <citation type="submission" date="2016-10" db="EMBL/GenBank/DDBJ databases">
        <title>Chromobacterium muskegensis sp. nov., an insecticidal bacterium isolated from Sphagnum bogs.</title>
        <authorList>
            <person name="Sparks M.E."/>
            <person name="Blackburn M.B."/>
            <person name="Gundersen-Rindal D.E."/>
            <person name="Mitchell A."/>
            <person name="Farrar R."/>
            <person name="Kuhar D."/>
        </authorList>
    </citation>
    <scope>NUCLEOTIDE SEQUENCE [LARGE SCALE GENOMIC DNA]</scope>
    <source>
        <strain evidence="15 16">21-1</strain>
    </source>
</reference>
<accession>A0A1D9LEB5</accession>
<dbReference type="KEGG" id="cvc:BKX93_06065"/>
<evidence type="ECO:0000256" key="6">
    <source>
        <dbReference type="ARBA" id="ARBA00022692"/>
    </source>
</evidence>
<dbReference type="PANTHER" id="PTHR45436:SF14">
    <property type="entry name" value="SENSOR PROTEIN QSEC"/>
    <property type="match status" value="1"/>
</dbReference>
<evidence type="ECO:0000256" key="4">
    <source>
        <dbReference type="ARBA" id="ARBA00022553"/>
    </source>
</evidence>
<dbReference type="AlphaFoldDB" id="A0A1D9LEB5"/>
<dbReference type="InterPro" id="IPR036097">
    <property type="entry name" value="HisK_dim/P_sf"/>
</dbReference>
<dbReference type="RefSeq" id="WP_070979170.1">
    <property type="nucleotide sequence ID" value="NZ_CP017707.1"/>
</dbReference>
<comment type="subcellular location">
    <subcellularLocation>
        <location evidence="2">Membrane</location>
        <topology evidence="2">Multi-pass membrane protein</topology>
    </subcellularLocation>
</comment>
<dbReference type="CDD" id="cd00075">
    <property type="entry name" value="HATPase"/>
    <property type="match status" value="1"/>
</dbReference>
<dbReference type="SUPFAM" id="SSF47384">
    <property type="entry name" value="Homodimeric domain of signal transducing histidine kinase"/>
    <property type="match status" value="1"/>
</dbReference>
<dbReference type="SMART" id="SM00388">
    <property type="entry name" value="HisKA"/>
    <property type="match status" value="1"/>
</dbReference>
<organism evidence="15 16">
    <name type="scientific">Chromobacterium vaccinii</name>
    <dbReference type="NCBI Taxonomy" id="1108595"/>
    <lineage>
        <taxon>Bacteria</taxon>
        <taxon>Pseudomonadati</taxon>
        <taxon>Pseudomonadota</taxon>
        <taxon>Betaproteobacteria</taxon>
        <taxon>Neisseriales</taxon>
        <taxon>Chromobacteriaceae</taxon>
        <taxon>Chromobacterium</taxon>
    </lineage>
</organism>
<dbReference type="GeneID" id="68840771"/>
<name>A0A1D9LEB5_9NEIS</name>
<dbReference type="InterPro" id="IPR003594">
    <property type="entry name" value="HATPase_dom"/>
</dbReference>